<evidence type="ECO:0000313" key="5">
    <source>
        <dbReference type="Proteomes" id="UP001259832"/>
    </source>
</evidence>
<evidence type="ECO:0000256" key="2">
    <source>
        <dbReference type="ARBA" id="ARBA00023306"/>
    </source>
</evidence>
<evidence type="ECO:0000259" key="3">
    <source>
        <dbReference type="Pfam" id="PF09759"/>
    </source>
</evidence>
<sequence length="544" mass="60763">MCTTMDFQALAAECRSSTFRESLSASPTWTQTAETIADYVRQLQISIQSPISGQSPGDDVQEAEAAEDDGLGYTFRVNHKNPTAESLQDDFSPPKPVVTDVDRVMNQVEALTDVFRFLRNACAACSDNQDACRDAGLLNLAHEVVMHCCLWVDVEDETLTGKFVLLSQVTLQFLVNSVTSNSCSQAAAWGLFFPDDFQKILVECHQYRKIVAFAVALILNCVSSNSTDASTIEEVAARRDDLVCARNLVITILHRCMVKPLTSVESETSLQQGSHIDDQDPAFEWICTLFGLLFSDGRAKDLYNAVGAHMLSKLWSRVTPEQLILMRMFTMWAVLTPKSASPSAISQEEVSRKLPLPEGTFEFVKSTWTYVITVSDEDRPDEADKIRQKVWIELENDAKLMLLDVLGEMTITHTKLDASGARDLLLSVLQELQRVWELGRQNPSTGNARSTLQPQRSGEPFGYRSALIRVIGNLSFRHTEHQDMVREGGYLPLFLSHCNIDEANPLVREWSLVALRNLCEGNEANQSYINALRPQKMDAAPQVK</sequence>
<keyword evidence="5" id="KW-1185">Reference proteome</keyword>
<dbReference type="GO" id="GO:0051301">
    <property type="term" value="P:cell division"/>
    <property type="evidence" value="ECO:0007669"/>
    <property type="project" value="UniProtKB-KW"/>
</dbReference>
<organism evidence="4 5">
    <name type="scientific">Phytophthora citrophthora</name>
    <dbReference type="NCBI Taxonomy" id="4793"/>
    <lineage>
        <taxon>Eukaryota</taxon>
        <taxon>Sar</taxon>
        <taxon>Stramenopiles</taxon>
        <taxon>Oomycota</taxon>
        <taxon>Peronosporomycetes</taxon>
        <taxon>Peronosporales</taxon>
        <taxon>Peronosporaceae</taxon>
        <taxon>Phytophthora</taxon>
    </lineage>
</organism>
<evidence type="ECO:0000313" key="4">
    <source>
        <dbReference type="EMBL" id="KAK1935127.1"/>
    </source>
</evidence>
<comment type="caution">
    <text evidence="4">The sequence shown here is derived from an EMBL/GenBank/DDBJ whole genome shotgun (WGS) entry which is preliminary data.</text>
</comment>
<gene>
    <name evidence="4" type="ORF">P3T76_010893</name>
</gene>
<dbReference type="InterPro" id="IPR016024">
    <property type="entry name" value="ARM-type_fold"/>
</dbReference>
<dbReference type="Gene3D" id="1.25.10.10">
    <property type="entry name" value="Leucine-rich Repeat Variant"/>
    <property type="match status" value="1"/>
</dbReference>
<dbReference type="AlphaFoldDB" id="A0AAD9GB65"/>
<name>A0AAD9GB65_9STRA</name>
<keyword evidence="1" id="KW-0132">Cell division</keyword>
<dbReference type="InterPro" id="IPR011989">
    <property type="entry name" value="ARM-like"/>
</dbReference>
<protein>
    <submittedName>
        <fullName evidence="4">Ataxin-10</fullName>
    </submittedName>
</protein>
<keyword evidence="2" id="KW-0131">Cell cycle</keyword>
<dbReference type="EMBL" id="JASMQC010000024">
    <property type="protein sequence ID" value="KAK1935127.1"/>
    <property type="molecule type" value="Genomic_DNA"/>
</dbReference>
<dbReference type="InterPro" id="IPR051374">
    <property type="entry name" value="Ataxin-10/CTR86_families"/>
</dbReference>
<accession>A0AAD9GB65</accession>
<dbReference type="Pfam" id="PF09759">
    <property type="entry name" value="Atx10homo_assoc"/>
    <property type="match status" value="1"/>
</dbReference>
<feature type="domain" description="Ataxin-10" evidence="3">
    <location>
        <begin position="463"/>
        <end position="540"/>
    </location>
</feature>
<dbReference type="InterPro" id="IPR019156">
    <property type="entry name" value="Ataxin-10_domain"/>
</dbReference>
<dbReference type="GO" id="GO:0005829">
    <property type="term" value="C:cytosol"/>
    <property type="evidence" value="ECO:0007669"/>
    <property type="project" value="TreeGrafter"/>
</dbReference>
<dbReference type="Proteomes" id="UP001259832">
    <property type="component" value="Unassembled WGS sequence"/>
</dbReference>
<dbReference type="PANTHER" id="PTHR13255:SF0">
    <property type="entry name" value="ATAXIN-10"/>
    <property type="match status" value="1"/>
</dbReference>
<dbReference type="PANTHER" id="PTHR13255">
    <property type="entry name" value="ATAXIN-10"/>
    <property type="match status" value="1"/>
</dbReference>
<dbReference type="SUPFAM" id="SSF48371">
    <property type="entry name" value="ARM repeat"/>
    <property type="match status" value="1"/>
</dbReference>
<reference evidence="4" key="1">
    <citation type="submission" date="2023-08" db="EMBL/GenBank/DDBJ databases">
        <title>Reference Genome Resource for the Citrus Pathogen Phytophthora citrophthora.</title>
        <authorList>
            <person name="Moller H."/>
            <person name="Coetzee B."/>
            <person name="Rose L.J."/>
            <person name="Van Niekerk J.M."/>
        </authorList>
    </citation>
    <scope>NUCLEOTIDE SEQUENCE</scope>
    <source>
        <strain evidence="4">STE-U-9442</strain>
    </source>
</reference>
<evidence type="ECO:0000256" key="1">
    <source>
        <dbReference type="ARBA" id="ARBA00022618"/>
    </source>
</evidence>
<proteinExistence type="predicted"/>